<dbReference type="EMBL" id="BPLQ01007602">
    <property type="protein sequence ID" value="GIY31104.1"/>
    <property type="molecule type" value="Genomic_DNA"/>
</dbReference>
<protein>
    <submittedName>
        <fullName evidence="2">Uncharacterized protein</fullName>
    </submittedName>
</protein>
<dbReference type="Proteomes" id="UP001054837">
    <property type="component" value="Unassembled WGS sequence"/>
</dbReference>
<feature type="transmembrane region" description="Helical" evidence="1">
    <location>
        <begin position="6"/>
        <end position="26"/>
    </location>
</feature>
<keyword evidence="1" id="KW-0472">Membrane</keyword>
<keyword evidence="1" id="KW-1133">Transmembrane helix</keyword>
<comment type="caution">
    <text evidence="2">The sequence shown here is derived from an EMBL/GenBank/DDBJ whole genome shotgun (WGS) entry which is preliminary data.</text>
</comment>
<keyword evidence="3" id="KW-1185">Reference proteome</keyword>
<evidence type="ECO:0000313" key="3">
    <source>
        <dbReference type="Proteomes" id="UP001054837"/>
    </source>
</evidence>
<organism evidence="2 3">
    <name type="scientific">Caerostris darwini</name>
    <dbReference type="NCBI Taxonomy" id="1538125"/>
    <lineage>
        <taxon>Eukaryota</taxon>
        <taxon>Metazoa</taxon>
        <taxon>Ecdysozoa</taxon>
        <taxon>Arthropoda</taxon>
        <taxon>Chelicerata</taxon>
        <taxon>Arachnida</taxon>
        <taxon>Araneae</taxon>
        <taxon>Araneomorphae</taxon>
        <taxon>Entelegynae</taxon>
        <taxon>Araneoidea</taxon>
        <taxon>Araneidae</taxon>
        <taxon>Caerostris</taxon>
    </lineage>
</organism>
<dbReference type="AlphaFoldDB" id="A0AAV4SDT1"/>
<feature type="transmembrane region" description="Helical" evidence="1">
    <location>
        <begin position="98"/>
        <end position="119"/>
    </location>
</feature>
<reference evidence="2 3" key="1">
    <citation type="submission" date="2021-06" db="EMBL/GenBank/DDBJ databases">
        <title>Caerostris darwini draft genome.</title>
        <authorList>
            <person name="Kono N."/>
            <person name="Arakawa K."/>
        </authorList>
    </citation>
    <scope>NUCLEOTIDE SEQUENCE [LARGE SCALE GENOMIC DNA]</scope>
</reference>
<name>A0AAV4SDT1_9ARAC</name>
<sequence>MESPGLGPLSMHFCIFASLVIPAGILNEGQSKQQKSGRTGLKAKVRIFRSTGCRTDKRAITQVAQSGTNPLYFQGPPEFKTITWAEPKTRKCCSKRNYLVLESFFHVVILLNVVVLLGIEKVQSMEKVEACLMYS</sequence>
<keyword evidence="1" id="KW-0812">Transmembrane</keyword>
<evidence type="ECO:0000256" key="1">
    <source>
        <dbReference type="SAM" id="Phobius"/>
    </source>
</evidence>
<proteinExistence type="predicted"/>
<gene>
    <name evidence="2" type="ORF">CDAR_197941</name>
</gene>
<accession>A0AAV4SDT1</accession>
<evidence type="ECO:0000313" key="2">
    <source>
        <dbReference type="EMBL" id="GIY31104.1"/>
    </source>
</evidence>